<protein>
    <submittedName>
        <fullName evidence="2">Sporulation YhaL family protein</fullName>
    </submittedName>
</protein>
<dbReference type="InterPro" id="IPR025428">
    <property type="entry name" value="Spore_YhaL"/>
</dbReference>
<gene>
    <name evidence="2" type="ORF">QR721_04630</name>
</gene>
<evidence type="ECO:0000313" key="3">
    <source>
        <dbReference type="Proteomes" id="UP001180087"/>
    </source>
</evidence>
<name>A0ABY9KXN4_9BACI</name>
<evidence type="ECO:0000313" key="2">
    <source>
        <dbReference type="EMBL" id="WLV25501.1"/>
    </source>
</evidence>
<evidence type="ECO:0000256" key="1">
    <source>
        <dbReference type="SAM" id="Phobius"/>
    </source>
</evidence>
<dbReference type="RefSeq" id="WP_348029291.1">
    <property type="nucleotide sequence ID" value="NZ_CP129113.1"/>
</dbReference>
<dbReference type="Pfam" id="PF14147">
    <property type="entry name" value="Spore_YhaL"/>
    <property type="match status" value="1"/>
</dbReference>
<feature type="transmembrane region" description="Helical" evidence="1">
    <location>
        <begin position="6"/>
        <end position="24"/>
    </location>
</feature>
<sequence>MIAGIPIWVFAAIGLIFFSGVMAFRAMRAERQLENQFIEKEGNIFIERMEAERAARSQHGHAGETQ</sequence>
<organism evidence="2 3">
    <name type="scientific">Aciduricibacillus chroicocephali</name>
    <dbReference type="NCBI Taxonomy" id="3054939"/>
    <lineage>
        <taxon>Bacteria</taxon>
        <taxon>Bacillati</taxon>
        <taxon>Bacillota</taxon>
        <taxon>Bacilli</taxon>
        <taxon>Bacillales</taxon>
        <taxon>Bacillaceae</taxon>
        <taxon>Aciduricibacillus</taxon>
    </lineage>
</organism>
<proteinExistence type="predicted"/>
<keyword evidence="1" id="KW-0812">Transmembrane</keyword>
<keyword evidence="3" id="KW-1185">Reference proteome</keyword>
<keyword evidence="1" id="KW-1133">Transmembrane helix</keyword>
<dbReference type="Proteomes" id="UP001180087">
    <property type="component" value="Chromosome"/>
</dbReference>
<accession>A0ABY9KXN4</accession>
<dbReference type="EMBL" id="CP129113">
    <property type="protein sequence ID" value="WLV25501.1"/>
    <property type="molecule type" value="Genomic_DNA"/>
</dbReference>
<reference evidence="2" key="1">
    <citation type="submission" date="2023-06" db="EMBL/GenBank/DDBJ databases">
        <title>A Treasure from Seagulls: Isolation and Description of Aciduricobacillus qingdaonensis gen. nov., sp. nov., a Rare Obligately Uric Acid-utilizing Member in the Family Bacillaceae.</title>
        <authorList>
            <person name="Liu W."/>
            <person name="Wang B."/>
        </authorList>
    </citation>
    <scope>NUCLEOTIDE SEQUENCE</scope>
    <source>
        <strain evidence="2">44XB</strain>
    </source>
</reference>
<keyword evidence="1" id="KW-0472">Membrane</keyword>